<evidence type="ECO:0000256" key="1">
    <source>
        <dbReference type="ARBA" id="ARBA00004370"/>
    </source>
</evidence>
<dbReference type="PANTHER" id="PTHR10465">
    <property type="entry name" value="TRANSMEMBRANE GTPASE FZO1"/>
    <property type="match status" value="1"/>
</dbReference>
<keyword evidence="3" id="KW-0378">Hydrolase</keyword>
<comment type="subcellular location">
    <subcellularLocation>
        <location evidence="1">Membrane</location>
    </subcellularLocation>
</comment>
<dbReference type="GO" id="GO:0005525">
    <property type="term" value="F:GTP binding"/>
    <property type="evidence" value="ECO:0007669"/>
    <property type="project" value="UniProtKB-KW"/>
</dbReference>
<dbReference type="GO" id="GO:0003924">
    <property type="term" value="F:GTPase activity"/>
    <property type="evidence" value="ECO:0007669"/>
    <property type="project" value="InterPro"/>
</dbReference>
<evidence type="ECO:0000313" key="7">
    <source>
        <dbReference type="EMBL" id="TPH23579.1"/>
    </source>
</evidence>
<dbReference type="SUPFAM" id="SSF52540">
    <property type="entry name" value="P-loop containing nucleoside triphosphate hydrolases"/>
    <property type="match status" value="1"/>
</dbReference>
<protein>
    <recommendedName>
        <fullName evidence="6">Dynamin N-terminal domain-containing protein</fullName>
    </recommendedName>
</protein>
<comment type="caution">
    <text evidence="7">The sequence shown here is derived from an EMBL/GenBank/DDBJ whole genome shotgun (WGS) entry which is preliminary data.</text>
</comment>
<feature type="domain" description="Dynamin N-terminal" evidence="6">
    <location>
        <begin position="8"/>
        <end position="175"/>
    </location>
</feature>
<evidence type="ECO:0000259" key="6">
    <source>
        <dbReference type="Pfam" id="PF00350"/>
    </source>
</evidence>
<dbReference type="InterPro" id="IPR027094">
    <property type="entry name" value="Mitofusin_fam"/>
</dbReference>
<dbReference type="GO" id="GO:0016020">
    <property type="term" value="C:membrane"/>
    <property type="evidence" value="ECO:0007669"/>
    <property type="project" value="UniProtKB-SubCell"/>
</dbReference>
<dbReference type="AlphaFoldDB" id="A0A502LKK8"/>
<name>A0A502LKK8_HAEHA</name>
<evidence type="ECO:0000256" key="4">
    <source>
        <dbReference type="ARBA" id="ARBA00023134"/>
    </source>
</evidence>
<evidence type="ECO:0000256" key="3">
    <source>
        <dbReference type="ARBA" id="ARBA00022801"/>
    </source>
</evidence>
<dbReference type="InterPro" id="IPR045063">
    <property type="entry name" value="Dynamin_N"/>
</dbReference>
<dbReference type="Proteomes" id="UP000316282">
    <property type="component" value="Unassembled WGS sequence"/>
</dbReference>
<dbReference type="RefSeq" id="WP_140526511.1">
    <property type="nucleotide sequence ID" value="NZ_SDPD01000001.1"/>
</dbReference>
<reference evidence="7 8" key="1">
    <citation type="submission" date="2019-01" db="EMBL/GenBank/DDBJ databases">
        <title>Comparative genomic analysis identifies haemin-independent Haemophilus haemolyticus: a formal re-classification of Haemophilus intermedius.</title>
        <authorList>
            <person name="Harris T.M."/>
            <person name="Price E.P."/>
            <person name="Sarovich D.S."/>
            <person name="Norskov-Lauritsen N."/>
            <person name="Beissbarth J."/>
            <person name="Chang A.B."/>
            <person name="Smith-Vaughan H.C."/>
        </authorList>
    </citation>
    <scope>NUCLEOTIDE SEQUENCE [LARGE SCALE GENOMIC DNA]</scope>
    <source>
        <strain evidence="7 8">60982 B Hi-1</strain>
    </source>
</reference>
<evidence type="ECO:0000313" key="8">
    <source>
        <dbReference type="Proteomes" id="UP000316282"/>
    </source>
</evidence>
<dbReference type="Pfam" id="PF00350">
    <property type="entry name" value="Dynamin_N"/>
    <property type="match status" value="1"/>
</dbReference>
<dbReference type="InterPro" id="IPR027417">
    <property type="entry name" value="P-loop_NTPase"/>
</dbReference>
<evidence type="ECO:0000256" key="2">
    <source>
        <dbReference type="ARBA" id="ARBA00022741"/>
    </source>
</evidence>
<evidence type="ECO:0000256" key="5">
    <source>
        <dbReference type="ARBA" id="ARBA00023136"/>
    </source>
</evidence>
<dbReference type="GO" id="GO:0008053">
    <property type="term" value="P:mitochondrial fusion"/>
    <property type="evidence" value="ECO:0007669"/>
    <property type="project" value="TreeGrafter"/>
</dbReference>
<dbReference type="Gene3D" id="3.40.50.300">
    <property type="entry name" value="P-loop containing nucleotide triphosphate hydrolases"/>
    <property type="match status" value="1"/>
</dbReference>
<dbReference type="PANTHER" id="PTHR10465:SF0">
    <property type="entry name" value="SARCALUMENIN"/>
    <property type="match status" value="1"/>
</dbReference>
<sequence length="281" mass="31617">MHNNLFEIIVVATMSAGKSTVINALIGKELLHSANEATTATITRIHDKDGLPFFSGCAYGYKAELLEESHHINAQILKEWNANPSIKTIDLTGDITAIRNDKAELVIYDTPGPNNSQDDNHRALTMEIIEDGNYGLVLFVLNGTNLGTNDEYDLLQIVKNSLSNSPNKKIVFLLNKKEKLENLEDTIIRLKENLINIGFEEPLIFPISAYSALLLHKKINQQELDGDEIIDLDMLIKKGNRAFKGQYKNEKEFNVLLLEKTGINSIYHYLQQLISSKNHRG</sequence>
<accession>A0A502LKK8</accession>
<keyword evidence="2" id="KW-0547">Nucleotide-binding</keyword>
<organism evidence="7 8">
    <name type="scientific">Haemophilus haemolyticus</name>
    <dbReference type="NCBI Taxonomy" id="726"/>
    <lineage>
        <taxon>Bacteria</taxon>
        <taxon>Pseudomonadati</taxon>
        <taxon>Pseudomonadota</taxon>
        <taxon>Gammaproteobacteria</taxon>
        <taxon>Pasteurellales</taxon>
        <taxon>Pasteurellaceae</taxon>
        <taxon>Haemophilus</taxon>
    </lineage>
</organism>
<gene>
    <name evidence="7" type="ORF">EUX52_00800</name>
</gene>
<keyword evidence="5" id="KW-0472">Membrane</keyword>
<keyword evidence="4" id="KW-0342">GTP-binding</keyword>
<proteinExistence type="predicted"/>
<dbReference type="EMBL" id="SDPD01000001">
    <property type="protein sequence ID" value="TPH23579.1"/>
    <property type="molecule type" value="Genomic_DNA"/>
</dbReference>